<proteinExistence type="predicted"/>
<accession>A0A409XES8</accession>
<name>A0A409XES8_PSICY</name>
<dbReference type="InParanoid" id="A0A409XES8"/>
<comment type="caution">
    <text evidence="1">The sequence shown here is derived from an EMBL/GenBank/DDBJ whole genome shotgun (WGS) entry which is preliminary data.</text>
</comment>
<dbReference type="Proteomes" id="UP000283269">
    <property type="component" value="Unassembled WGS sequence"/>
</dbReference>
<evidence type="ECO:0000313" key="2">
    <source>
        <dbReference type="Proteomes" id="UP000283269"/>
    </source>
</evidence>
<dbReference type="EMBL" id="NHYD01001919">
    <property type="protein sequence ID" value="PPQ89245.1"/>
    <property type="molecule type" value="Genomic_DNA"/>
</dbReference>
<sequence length="89" mass="9554">MSNYYPSQAEYSTTQAMMSSQPTVGYGQYEIAGTYAQPGSILTTNAITIGPTVKMQPPSLYPFPSNPPMLLIPTTLAYPSEHVSAAFSV</sequence>
<organism evidence="1 2">
    <name type="scientific">Psilocybe cyanescens</name>
    <dbReference type="NCBI Taxonomy" id="93625"/>
    <lineage>
        <taxon>Eukaryota</taxon>
        <taxon>Fungi</taxon>
        <taxon>Dikarya</taxon>
        <taxon>Basidiomycota</taxon>
        <taxon>Agaricomycotina</taxon>
        <taxon>Agaricomycetes</taxon>
        <taxon>Agaricomycetidae</taxon>
        <taxon>Agaricales</taxon>
        <taxon>Agaricineae</taxon>
        <taxon>Strophariaceae</taxon>
        <taxon>Psilocybe</taxon>
    </lineage>
</organism>
<reference evidence="1 2" key="1">
    <citation type="journal article" date="2018" name="Evol. Lett.">
        <title>Horizontal gene cluster transfer increased hallucinogenic mushroom diversity.</title>
        <authorList>
            <person name="Reynolds H.T."/>
            <person name="Vijayakumar V."/>
            <person name="Gluck-Thaler E."/>
            <person name="Korotkin H.B."/>
            <person name="Matheny P.B."/>
            <person name="Slot J.C."/>
        </authorList>
    </citation>
    <scope>NUCLEOTIDE SEQUENCE [LARGE SCALE GENOMIC DNA]</scope>
    <source>
        <strain evidence="1 2">2631</strain>
    </source>
</reference>
<gene>
    <name evidence="1" type="ORF">CVT25_001324</name>
</gene>
<dbReference type="AlphaFoldDB" id="A0A409XES8"/>
<keyword evidence="2" id="KW-1185">Reference proteome</keyword>
<evidence type="ECO:0000313" key="1">
    <source>
        <dbReference type="EMBL" id="PPQ89245.1"/>
    </source>
</evidence>
<protein>
    <submittedName>
        <fullName evidence="1">Uncharacterized protein</fullName>
    </submittedName>
</protein>